<gene>
    <name evidence="5" type="ORF">BHU62_12070</name>
</gene>
<dbReference type="Pfam" id="PF17482">
    <property type="entry name" value="Phage_sheath_1C"/>
    <property type="match status" value="1"/>
</dbReference>
<organism evidence="5 6">
    <name type="scientific">Serratia marcescens</name>
    <dbReference type="NCBI Taxonomy" id="615"/>
    <lineage>
        <taxon>Bacteria</taxon>
        <taxon>Pseudomonadati</taxon>
        <taxon>Pseudomonadota</taxon>
        <taxon>Gammaproteobacteria</taxon>
        <taxon>Enterobacterales</taxon>
        <taxon>Yersiniaceae</taxon>
        <taxon>Serratia</taxon>
    </lineage>
</organism>
<dbReference type="InterPro" id="IPR052042">
    <property type="entry name" value="Tail_sheath_structural"/>
</dbReference>
<proteinExistence type="inferred from homology"/>
<evidence type="ECO:0000313" key="6">
    <source>
        <dbReference type="Proteomes" id="UP000185770"/>
    </source>
</evidence>
<feature type="domain" description="Tail sheath protein subtilisin-like" evidence="3">
    <location>
        <begin position="165"/>
        <end position="346"/>
    </location>
</feature>
<dbReference type="EMBL" id="MJAO01000010">
    <property type="protein sequence ID" value="OKB66598.1"/>
    <property type="molecule type" value="Genomic_DNA"/>
</dbReference>
<evidence type="ECO:0000259" key="3">
    <source>
        <dbReference type="Pfam" id="PF04984"/>
    </source>
</evidence>
<reference evidence="5 6" key="1">
    <citation type="submission" date="2016-09" db="EMBL/GenBank/DDBJ databases">
        <title>Serratia marcescens MSU-97 and epiphytic antimycotic-producing bacteria.</title>
        <authorList>
            <person name="Matilla M.A."/>
        </authorList>
    </citation>
    <scope>NUCLEOTIDE SEQUENCE [LARGE SCALE GENOMIC DNA]</scope>
    <source>
        <strain evidence="5 6">MSU-97</strain>
    </source>
</reference>
<sequence>MPTVTSVPGVYIEEDASPAMSVSTGATAVPLFVARFTPLKSELAGVITRIGSWLDYSALFDTTVSSSASVSVTSTPVSPKSNEVKTVSASSESATATLTDEVSGQYTYQIKDAEVLDQAAPLALQLYFQNGGGPCYLYPLEKADDKDALAALPGLIDEVGAITLLACPDPDETYRTAVYSALAASLGQHKGYFLLADSSDGDAPSAVTGSAQVAVYYPDVVVPYTRTLDDKQVAIAGYTDGSATVIATLADLRPVNSELAGEIDQRLSNKKAAPLSLPPSALMAGVYGKTDGERGVWKAPANVVLNGVSDVSVRVTNEQQADLNPKGINVIRHFSDRGLVVWGCRTQEEDDDDWRYIPVRRLFDAAERDIKKALQPMVFEPNSQPTWKRVQTAIDHYLYSLWQQGALAGNKAEEAYFVRVGEGITMTQDDINQGKMIIQVGMAAVRPAEFIILKFTQDMSQ</sequence>
<dbReference type="InterPro" id="IPR020287">
    <property type="entry name" value="Tail_sheath_C"/>
</dbReference>
<name>A0A1Q4P0D4_SERMA</name>
<dbReference type="Pfam" id="PF04984">
    <property type="entry name" value="Phage_sheath_1"/>
    <property type="match status" value="1"/>
</dbReference>
<dbReference type="InterPro" id="IPR035089">
    <property type="entry name" value="Phage_sheath_subtilisin"/>
</dbReference>
<evidence type="ECO:0000256" key="1">
    <source>
        <dbReference type="ARBA" id="ARBA00008005"/>
    </source>
</evidence>
<comment type="caution">
    <text evidence="5">The sequence shown here is derived from an EMBL/GenBank/DDBJ whole genome shotgun (WGS) entry which is preliminary data.</text>
</comment>
<evidence type="ECO:0000313" key="5">
    <source>
        <dbReference type="EMBL" id="OKB66598.1"/>
    </source>
</evidence>
<comment type="similarity">
    <text evidence="1">Belongs to the myoviridae tail sheath protein family.</text>
</comment>
<dbReference type="Gene3D" id="3.40.50.11780">
    <property type="match status" value="1"/>
</dbReference>
<dbReference type="PANTHER" id="PTHR35861:SF1">
    <property type="entry name" value="PHAGE TAIL SHEATH PROTEIN"/>
    <property type="match status" value="1"/>
</dbReference>
<dbReference type="Proteomes" id="UP000185770">
    <property type="component" value="Unassembled WGS sequence"/>
</dbReference>
<dbReference type="RefSeq" id="WP_073532268.1">
    <property type="nucleotide sequence ID" value="NZ_MJAO01000010.1"/>
</dbReference>
<evidence type="ECO:0008006" key="7">
    <source>
        <dbReference type="Google" id="ProtNLM"/>
    </source>
</evidence>
<dbReference type="OrthoDB" id="6506768at2"/>
<dbReference type="PANTHER" id="PTHR35861">
    <property type="match status" value="1"/>
</dbReference>
<evidence type="ECO:0000259" key="4">
    <source>
        <dbReference type="Pfam" id="PF17482"/>
    </source>
</evidence>
<feature type="domain" description="Tail sheath protein C-terminal" evidence="4">
    <location>
        <begin position="349"/>
        <end position="455"/>
    </location>
</feature>
<protein>
    <recommendedName>
        <fullName evidence="7">Phage tail sheath family protein</fullName>
    </recommendedName>
</protein>
<feature type="region of interest" description="Disordered" evidence="2">
    <location>
        <begin position="71"/>
        <end position="92"/>
    </location>
</feature>
<dbReference type="AlphaFoldDB" id="A0A1Q4P0D4"/>
<evidence type="ECO:0000256" key="2">
    <source>
        <dbReference type="SAM" id="MobiDB-lite"/>
    </source>
</evidence>
<accession>A0A1Q4P0D4</accession>